<dbReference type="EMBL" id="BK015897">
    <property type="protein sequence ID" value="DAD72343.1"/>
    <property type="molecule type" value="Genomic_DNA"/>
</dbReference>
<evidence type="ECO:0000313" key="2">
    <source>
        <dbReference type="EMBL" id="DAD72343.1"/>
    </source>
</evidence>
<accession>A0A8S5LR73</accession>
<proteinExistence type="predicted"/>
<organism evidence="2">
    <name type="scientific">Podoviridae sp. ctC8s18</name>
    <dbReference type="NCBI Taxonomy" id="2827617"/>
    <lineage>
        <taxon>Viruses</taxon>
        <taxon>Duplodnaviria</taxon>
        <taxon>Heunggongvirae</taxon>
        <taxon>Uroviricota</taxon>
        <taxon>Caudoviricetes</taxon>
    </lineage>
</organism>
<sequence length="119" mass="14830">MKIFRGKYINDFFKDLITRYSINEEDFDKLVTIKETMDEIGKNIRGYDEDIDDEFYDYEWENWEEKYNDLRDKYRERFFETSKDDAKEEIEEEKEDDGEDYEDVTIDEVLYEDENKEEK</sequence>
<evidence type="ECO:0000256" key="1">
    <source>
        <dbReference type="SAM" id="MobiDB-lite"/>
    </source>
</evidence>
<feature type="compositionally biased region" description="Acidic residues" evidence="1">
    <location>
        <begin position="87"/>
        <end position="119"/>
    </location>
</feature>
<protein>
    <submittedName>
        <fullName evidence="2">Uncharacterized protein</fullName>
    </submittedName>
</protein>
<name>A0A8S5LR73_9CAUD</name>
<reference evidence="2" key="1">
    <citation type="journal article" date="2021" name="Proc. Natl. Acad. Sci. U.S.A.">
        <title>A Catalog of Tens of Thousands of Viruses from Human Metagenomes Reveals Hidden Associations with Chronic Diseases.</title>
        <authorList>
            <person name="Tisza M.J."/>
            <person name="Buck C.B."/>
        </authorList>
    </citation>
    <scope>NUCLEOTIDE SEQUENCE</scope>
    <source>
        <strain evidence="2">CtC8s18</strain>
    </source>
</reference>
<feature type="region of interest" description="Disordered" evidence="1">
    <location>
        <begin position="82"/>
        <end position="119"/>
    </location>
</feature>